<dbReference type="PANTHER" id="PTHR43405:SF1">
    <property type="entry name" value="GLYCOSYL HYDROLASE DIGH"/>
    <property type="match status" value="1"/>
</dbReference>
<accession>A0A5C5ZM20</accession>
<dbReference type="InterPro" id="IPR018247">
    <property type="entry name" value="EF_Hand_1_Ca_BS"/>
</dbReference>
<protein>
    <recommendedName>
        <fullName evidence="3">Glycosyl hydrolase-like 10 domain-containing protein</fullName>
    </recommendedName>
</protein>
<dbReference type="Gene3D" id="1.10.1330.10">
    <property type="entry name" value="Dockerin domain"/>
    <property type="match status" value="1"/>
</dbReference>
<evidence type="ECO:0000313" key="4">
    <source>
        <dbReference type="EMBL" id="TWT87483.1"/>
    </source>
</evidence>
<evidence type="ECO:0000313" key="5">
    <source>
        <dbReference type="Proteomes" id="UP000315440"/>
    </source>
</evidence>
<dbReference type="GO" id="GO:0000272">
    <property type="term" value="P:polysaccharide catabolic process"/>
    <property type="evidence" value="ECO:0007669"/>
    <property type="project" value="InterPro"/>
</dbReference>
<dbReference type="Pfam" id="PF02638">
    <property type="entry name" value="GHL10"/>
    <property type="match status" value="1"/>
</dbReference>
<gene>
    <name evidence="4" type="ORF">Mal64_30220</name>
</gene>
<dbReference type="SUPFAM" id="SSF51445">
    <property type="entry name" value="(Trans)glycosidases"/>
    <property type="match status" value="1"/>
</dbReference>
<dbReference type="SUPFAM" id="SSF63446">
    <property type="entry name" value="Type I dockerin domain"/>
    <property type="match status" value="1"/>
</dbReference>
<dbReference type="InterPro" id="IPR017853">
    <property type="entry name" value="GH"/>
</dbReference>
<dbReference type="InterPro" id="IPR003790">
    <property type="entry name" value="GHL10"/>
</dbReference>
<evidence type="ECO:0000256" key="1">
    <source>
        <dbReference type="ARBA" id="ARBA00022729"/>
    </source>
</evidence>
<dbReference type="Gene3D" id="3.20.20.80">
    <property type="entry name" value="Glycosidases"/>
    <property type="match status" value="1"/>
</dbReference>
<dbReference type="OrthoDB" id="9794671at2"/>
<feature type="chain" id="PRO_5022692251" description="Glycosyl hydrolase-like 10 domain-containing protein" evidence="2">
    <location>
        <begin position="33"/>
        <end position="500"/>
    </location>
</feature>
<name>A0A5C5ZM20_9BACT</name>
<organism evidence="4 5">
    <name type="scientific">Pseudobythopirellula maris</name>
    <dbReference type="NCBI Taxonomy" id="2527991"/>
    <lineage>
        <taxon>Bacteria</taxon>
        <taxon>Pseudomonadati</taxon>
        <taxon>Planctomycetota</taxon>
        <taxon>Planctomycetia</taxon>
        <taxon>Pirellulales</taxon>
        <taxon>Lacipirellulaceae</taxon>
        <taxon>Pseudobythopirellula</taxon>
    </lineage>
</organism>
<keyword evidence="1 2" id="KW-0732">Signal</keyword>
<evidence type="ECO:0000259" key="3">
    <source>
        <dbReference type="Pfam" id="PF02638"/>
    </source>
</evidence>
<evidence type="ECO:0000256" key="2">
    <source>
        <dbReference type="SAM" id="SignalP"/>
    </source>
</evidence>
<dbReference type="PROSITE" id="PS00018">
    <property type="entry name" value="EF_HAND_1"/>
    <property type="match status" value="1"/>
</dbReference>
<keyword evidence="5" id="KW-1185">Reference proteome</keyword>
<dbReference type="EMBL" id="SJPQ01000003">
    <property type="protein sequence ID" value="TWT87483.1"/>
    <property type="molecule type" value="Genomic_DNA"/>
</dbReference>
<reference evidence="4 5" key="1">
    <citation type="submission" date="2019-02" db="EMBL/GenBank/DDBJ databases">
        <title>Deep-cultivation of Planctomycetes and their phenomic and genomic characterization uncovers novel biology.</title>
        <authorList>
            <person name="Wiegand S."/>
            <person name="Jogler M."/>
            <person name="Boedeker C."/>
            <person name="Pinto D."/>
            <person name="Vollmers J."/>
            <person name="Rivas-Marin E."/>
            <person name="Kohn T."/>
            <person name="Peeters S.H."/>
            <person name="Heuer A."/>
            <person name="Rast P."/>
            <person name="Oberbeckmann S."/>
            <person name="Bunk B."/>
            <person name="Jeske O."/>
            <person name="Meyerdierks A."/>
            <person name="Storesund J.E."/>
            <person name="Kallscheuer N."/>
            <person name="Luecker S."/>
            <person name="Lage O.M."/>
            <person name="Pohl T."/>
            <person name="Merkel B.J."/>
            <person name="Hornburger P."/>
            <person name="Mueller R.-W."/>
            <person name="Bruemmer F."/>
            <person name="Labrenz M."/>
            <person name="Spormann A.M."/>
            <person name="Op Den Camp H."/>
            <person name="Overmann J."/>
            <person name="Amann R."/>
            <person name="Jetten M.S.M."/>
            <person name="Mascher T."/>
            <person name="Medema M.H."/>
            <person name="Devos D.P."/>
            <person name="Kaster A.-K."/>
            <person name="Ovreas L."/>
            <person name="Rohde M."/>
            <person name="Galperin M.Y."/>
            <person name="Jogler C."/>
        </authorList>
    </citation>
    <scope>NUCLEOTIDE SEQUENCE [LARGE SCALE GENOMIC DNA]</scope>
    <source>
        <strain evidence="4 5">Mal64</strain>
    </source>
</reference>
<comment type="caution">
    <text evidence="4">The sequence shown here is derived from an EMBL/GenBank/DDBJ whole genome shotgun (WGS) entry which is preliminary data.</text>
</comment>
<sequence precursor="true">MTSLHCTRRHTCALAATGLLLIVSSVGAPAMAAGFADFSGLWINRYEYNGDSVSSIRSRIENAASLGITDVMWQVRGRADAYYDSEHEPWAQGLSESVDPLQVAIDAAHDNGIKLHAWMNTMPLWNSSQLPSDGDHPIYNDDPSFRVTDYYGDLEPSDGYSGSSYARVNHLLPEVHDHINDVVRDLSENYDVDGVHLDYIRWMGPTSSSQGYRPDWYYLPHDDYSHDLFFQATGLDGSSFSNATAYRDWNQSRITDLVASVKQTVDAAEVSTGRTIDLSAAVWNNPDTAEHDYLQDYRSWLEQELVDIAMPMLYLSSSNHDRLFDDYVSRITSIETDSRIVVGLGSYLHDEDGGGPELTVEELQGLYDAGLDGAAFYGYGSFFGTGSLGVARQEAVKDFYESIAPVLVGDYNSDGVVDGADFTVWRDSFTQVGEGLPADGNNDGCVCITDYHLWVQHYGETLADLIAAPAEAAGVPEPATWSLLALAGLVAARRGAARRG</sequence>
<feature type="domain" description="Glycosyl hydrolase-like 10" evidence="3">
    <location>
        <begin position="57"/>
        <end position="320"/>
    </location>
</feature>
<proteinExistence type="predicted"/>
<dbReference type="AlphaFoldDB" id="A0A5C5ZM20"/>
<dbReference type="RefSeq" id="WP_146401660.1">
    <property type="nucleotide sequence ID" value="NZ_SJPQ01000003.1"/>
</dbReference>
<dbReference type="Proteomes" id="UP000315440">
    <property type="component" value="Unassembled WGS sequence"/>
</dbReference>
<dbReference type="PANTHER" id="PTHR43405">
    <property type="entry name" value="GLYCOSYL HYDROLASE DIGH"/>
    <property type="match status" value="1"/>
</dbReference>
<dbReference type="InterPro" id="IPR052177">
    <property type="entry name" value="Divisome_Glycosyl_Hydrolase"/>
</dbReference>
<dbReference type="InterPro" id="IPR036439">
    <property type="entry name" value="Dockerin_dom_sf"/>
</dbReference>
<feature type="signal peptide" evidence="2">
    <location>
        <begin position="1"/>
        <end position="32"/>
    </location>
</feature>